<accession>A0A1Y2CTK7</accession>
<gene>
    <name evidence="1" type="ORF">BCR33DRAFT_525685</name>
</gene>
<proteinExistence type="predicted"/>
<dbReference type="OrthoDB" id="10327583at2759"/>
<dbReference type="AlphaFoldDB" id="A0A1Y2CTK7"/>
<protein>
    <submittedName>
        <fullName evidence="1">Uncharacterized protein</fullName>
    </submittedName>
</protein>
<name>A0A1Y2CTK7_9FUNG</name>
<evidence type="ECO:0000313" key="1">
    <source>
        <dbReference type="EMBL" id="ORY50287.1"/>
    </source>
</evidence>
<organism evidence="1 2">
    <name type="scientific">Rhizoclosmatium globosum</name>
    <dbReference type="NCBI Taxonomy" id="329046"/>
    <lineage>
        <taxon>Eukaryota</taxon>
        <taxon>Fungi</taxon>
        <taxon>Fungi incertae sedis</taxon>
        <taxon>Chytridiomycota</taxon>
        <taxon>Chytridiomycota incertae sedis</taxon>
        <taxon>Chytridiomycetes</taxon>
        <taxon>Chytridiales</taxon>
        <taxon>Chytriomycetaceae</taxon>
        <taxon>Rhizoclosmatium</taxon>
    </lineage>
</organism>
<sequence>MAMIGVTHIFATEEEASRNQASNEFLGESGLALITNGSLIVVGRKWFRKKLMATFLVGDHVDSAVVLEKLKAVVHKDTTVFGASFAKRDAAQKASSSTFLEHNEQESAFTKRNKLSVLEYATQIPLPPSPVPVPESSQVSVVCHKMKKLMICLGFIVVNYIFSCSDSTSRIAKHNAQCHHAFVAWASLAWICSRFTIF</sequence>
<keyword evidence="2" id="KW-1185">Reference proteome</keyword>
<dbReference type="Proteomes" id="UP000193642">
    <property type="component" value="Unassembled WGS sequence"/>
</dbReference>
<reference evidence="1 2" key="1">
    <citation type="submission" date="2016-07" db="EMBL/GenBank/DDBJ databases">
        <title>Pervasive Adenine N6-methylation of Active Genes in Fungi.</title>
        <authorList>
            <consortium name="DOE Joint Genome Institute"/>
            <person name="Mondo S.J."/>
            <person name="Dannebaum R.O."/>
            <person name="Kuo R.C."/>
            <person name="Labutti K."/>
            <person name="Haridas S."/>
            <person name="Kuo A."/>
            <person name="Salamov A."/>
            <person name="Ahrendt S.R."/>
            <person name="Lipzen A."/>
            <person name="Sullivan W."/>
            <person name="Andreopoulos W.B."/>
            <person name="Clum A."/>
            <person name="Lindquist E."/>
            <person name="Daum C."/>
            <person name="Ramamoorthy G.K."/>
            <person name="Gryganskyi A."/>
            <person name="Culley D."/>
            <person name="Magnuson J.K."/>
            <person name="James T.Y."/>
            <person name="O'Malley M.A."/>
            <person name="Stajich J.E."/>
            <person name="Spatafora J.W."/>
            <person name="Visel A."/>
            <person name="Grigoriev I.V."/>
        </authorList>
    </citation>
    <scope>NUCLEOTIDE SEQUENCE [LARGE SCALE GENOMIC DNA]</scope>
    <source>
        <strain evidence="1 2">JEL800</strain>
    </source>
</reference>
<comment type="caution">
    <text evidence="1">The sequence shown here is derived from an EMBL/GenBank/DDBJ whole genome shotgun (WGS) entry which is preliminary data.</text>
</comment>
<dbReference type="EMBL" id="MCGO01000007">
    <property type="protein sequence ID" value="ORY50287.1"/>
    <property type="molecule type" value="Genomic_DNA"/>
</dbReference>
<evidence type="ECO:0000313" key="2">
    <source>
        <dbReference type="Proteomes" id="UP000193642"/>
    </source>
</evidence>